<evidence type="ECO:0000313" key="1">
    <source>
        <dbReference type="EMBL" id="SBW18138.1"/>
    </source>
</evidence>
<sequence length="193" mass="21374">MPYPPSDASPEAVRDRLAANSYSAMPTVAVHEAYPGHHWHLAHLAVTNQRPVRGLLRTPYFVEGWALYAEQLLADAGYFTDARAALRQVDFRLFRAARIVADVSLHTGRWSVEQAVEYMSTHASLTPDVARAEVARYCAWPTQAASYLTGALEIARMRDAWLAAERGSLREFHDRLAATGGLPIMLAERALSA</sequence>
<organism evidence="1 2">
    <name type="scientific">Candidatus Protofrankia californiensis</name>
    <dbReference type="NCBI Taxonomy" id="1839754"/>
    <lineage>
        <taxon>Bacteria</taxon>
        <taxon>Bacillati</taxon>
        <taxon>Actinomycetota</taxon>
        <taxon>Actinomycetes</taxon>
        <taxon>Frankiales</taxon>
        <taxon>Frankiaceae</taxon>
        <taxon>Protofrankia</taxon>
    </lineage>
</organism>
<dbReference type="AlphaFoldDB" id="A0A1C3NTU8"/>
<proteinExistence type="predicted"/>
<protein>
    <submittedName>
        <fullName evidence="1">Lipoprotein</fullName>
    </submittedName>
</protein>
<dbReference type="PANTHER" id="PTHR33361">
    <property type="entry name" value="GLR0591 PROTEIN"/>
    <property type="match status" value="1"/>
</dbReference>
<keyword evidence="2" id="KW-1185">Reference proteome</keyword>
<dbReference type="Pfam" id="PF05960">
    <property type="entry name" value="DUF885"/>
    <property type="match status" value="1"/>
</dbReference>
<keyword evidence="1" id="KW-0449">Lipoprotein</keyword>
<gene>
    <name evidence="1" type="ORF">FDG2_0537</name>
</gene>
<dbReference type="PANTHER" id="PTHR33361:SF2">
    <property type="entry name" value="DUF885 DOMAIN-CONTAINING PROTEIN"/>
    <property type="match status" value="1"/>
</dbReference>
<evidence type="ECO:0000313" key="2">
    <source>
        <dbReference type="Proteomes" id="UP000199013"/>
    </source>
</evidence>
<dbReference type="InterPro" id="IPR010281">
    <property type="entry name" value="DUF885"/>
</dbReference>
<dbReference type="Proteomes" id="UP000199013">
    <property type="component" value="Unassembled WGS sequence"/>
</dbReference>
<reference evidence="2" key="1">
    <citation type="submission" date="2016-02" db="EMBL/GenBank/DDBJ databases">
        <authorList>
            <person name="Wibberg D."/>
        </authorList>
    </citation>
    <scope>NUCLEOTIDE SEQUENCE [LARGE SCALE GENOMIC DNA]</scope>
</reference>
<dbReference type="EMBL" id="FLUV01000210">
    <property type="protein sequence ID" value="SBW18138.1"/>
    <property type="molecule type" value="Genomic_DNA"/>
</dbReference>
<name>A0A1C3NTU8_9ACTN</name>
<accession>A0A1C3NTU8</accession>